<evidence type="ECO:0000313" key="2">
    <source>
        <dbReference type="EMBL" id="AKH20691.1"/>
    </source>
</evidence>
<dbReference type="Pfam" id="PF04325">
    <property type="entry name" value="DUF465"/>
    <property type="match status" value="1"/>
</dbReference>
<dbReference type="RefSeq" id="WP_046859621.1">
    <property type="nucleotide sequence ID" value="NZ_CP011412.1"/>
</dbReference>
<name>A0A0F7JW14_9GAMM</name>
<keyword evidence="3" id="KW-1185">Reference proteome</keyword>
<reference evidence="2 3" key="1">
    <citation type="journal article" date="2015" name="Genome Announc.">
        <title>Complete Genome Sequence of Sedimenticola thiotaurini Strain SIP-G1, a Polyphosphate- and Polyhydroxyalkanoate-Accumulating Sulfur-Oxidizing Gammaproteobacterium Isolated from Salt Marsh Sediments.</title>
        <authorList>
            <person name="Flood B.E."/>
            <person name="Jones D.S."/>
            <person name="Bailey J.V."/>
        </authorList>
    </citation>
    <scope>NUCLEOTIDE SEQUENCE [LARGE SCALE GENOMIC DNA]</scope>
    <source>
        <strain evidence="2 3">SIP-G1</strain>
    </source>
</reference>
<dbReference type="OrthoDB" id="1263265at2"/>
<dbReference type="AlphaFoldDB" id="A0A0F7JW14"/>
<dbReference type="EMBL" id="CP011412">
    <property type="protein sequence ID" value="AKH20691.1"/>
    <property type="molecule type" value="Genomic_DNA"/>
</dbReference>
<proteinExistence type="predicted"/>
<accession>A0A0F7JW14</accession>
<dbReference type="InterPro" id="IPR038444">
    <property type="entry name" value="DUF465_sf"/>
</dbReference>
<feature type="coiled-coil region" evidence="1">
    <location>
        <begin position="29"/>
        <end position="78"/>
    </location>
</feature>
<dbReference type="KEGG" id="seds:AAY24_10355"/>
<sequence length="80" mass="9584">MLGETHDILHEFPDLEGTIRKLRQEDTEFAGLMEKHDSLDDEIRNLEELNQPIDDLKMEELKKTRALLKDQIYQYLRDNK</sequence>
<evidence type="ECO:0000256" key="1">
    <source>
        <dbReference type="SAM" id="Coils"/>
    </source>
</evidence>
<evidence type="ECO:0008006" key="4">
    <source>
        <dbReference type="Google" id="ProtNLM"/>
    </source>
</evidence>
<dbReference type="Proteomes" id="UP000034410">
    <property type="component" value="Chromosome"/>
</dbReference>
<dbReference type="InterPro" id="IPR007420">
    <property type="entry name" value="DUF465"/>
</dbReference>
<dbReference type="Gene3D" id="6.10.280.50">
    <property type="match status" value="1"/>
</dbReference>
<evidence type="ECO:0000313" key="3">
    <source>
        <dbReference type="Proteomes" id="UP000034410"/>
    </source>
</evidence>
<protein>
    <recommendedName>
        <fullName evidence="4">DUF465 domain-containing protein</fullName>
    </recommendedName>
</protein>
<gene>
    <name evidence="2" type="ORF">AAY24_10355</name>
</gene>
<keyword evidence="1" id="KW-0175">Coiled coil</keyword>
<organism evidence="2 3">
    <name type="scientific">Sedimenticola thiotaurini</name>
    <dbReference type="NCBI Taxonomy" id="1543721"/>
    <lineage>
        <taxon>Bacteria</taxon>
        <taxon>Pseudomonadati</taxon>
        <taxon>Pseudomonadota</taxon>
        <taxon>Gammaproteobacteria</taxon>
        <taxon>Chromatiales</taxon>
        <taxon>Sedimenticolaceae</taxon>
        <taxon>Sedimenticola</taxon>
    </lineage>
</organism>